<keyword evidence="7" id="KW-1185">Reference proteome</keyword>
<dbReference type="InterPro" id="IPR044589">
    <property type="entry name" value="GATA26/27"/>
</dbReference>
<keyword evidence="1" id="KW-0805">Transcription regulation</keyword>
<evidence type="ECO:0000256" key="1">
    <source>
        <dbReference type="ARBA" id="ARBA00023015"/>
    </source>
</evidence>
<dbReference type="SMART" id="SM00401">
    <property type="entry name" value="ZnF_GATA"/>
    <property type="match status" value="2"/>
</dbReference>
<dbReference type="OrthoDB" id="1302748at2759"/>
<dbReference type="GO" id="GO:0006355">
    <property type="term" value="P:regulation of DNA-templated transcription"/>
    <property type="evidence" value="ECO:0007669"/>
    <property type="project" value="InterPro"/>
</dbReference>
<reference evidence="6 7" key="1">
    <citation type="submission" date="2020-09" db="EMBL/GenBank/DDBJ databases">
        <title>De no assembly of potato wild relative species, Solanum commersonii.</title>
        <authorList>
            <person name="Cho K."/>
        </authorList>
    </citation>
    <scope>NUCLEOTIDE SEQUENCE [LARGE SCALE GENOMIC DNA]</scope>
    <source>
        <strain evidence="6">LZ3.2</strain>
        <tissue evidence="6">Leaf</tissue>
    </source>
</reference>
<name>A0A9J6ANA7_SOLCO</name>
<dbReference type="CDD" id="cd00202">
    <property type="entry name" value="ZnF_GATA"/>
    <property type="match status" value="2"/>
</dbReference>
<feature type="domain" description="GATA-type" evidence="5">
    <location>
        <begin position="186"/>
        <end position="228"/>
    </location>
</feature>
<evidence type="ECO:0000256" key="3">
    <source>
        <dbReference type="ARBA" id="ARBA00023163"/>
    </source>
</evidence>
<accession>A0A9J6ANA7</accession>
<dbReference type="InterPro" id="IPR000679">
    <property type="entry name" value="Znf_GATA"/>
</dbReference>
<evidence type="ECO:0000313" key="7">
    <source>
        <dbReference type="Proteomes" id="UP000824120"/>
    </source>
</evidence>
<keyword evidence="2" id="KW-0238">DNA-binding</keyword>
<feature type="region of interest" description="Disordered" evidence="4">
    <location>
        <begin position="42"/>
        <end position="61"/>
    </location>
</feature>
<dbReference type="Gene3D" id="3.30.50.10">
    <property type="entry name" value="Erythroid Transcription Factor GATA-1, subunit A"/>
    <property type="match status" value="2"/>
</dbReference>
<gene>
    <name evidence="6" type="ORF">H5410_010753</name>
</gene>
<evidence type="ECO:0000313" key="6">
    <source>
        <dbReference type="EMBL" id="KAG5625535.1"/>
    </source>
</evidence>
<comment type="caution">
    <text evidence="6">The sequence shown here is derived from an EMBL/GenBank/DDBJ whole genome shotgun (WGS) entry which is preliminary data.</text>
</comment>
<dbReference type="PANTHER" id="PTHR46855">
    <property type="entry name" value="OSJNBB0038F03.10 PROTEIN"/>
    <property type="match status" value="1"/>
</dbReference>
<dbReference type="Pfam" id="PF00320">
    <property type="entry name" value="GATA"/>
    <property type="match status" value="2"/>
</dbReference>
<evidence type="ECO:0000259" key="5">
    <source>
        <dbReference type="SMART" id="SM00401"/>
    </source>
</evidence>
<evidence type="ECO:0000256" key="2">
    <source>
        <dbReference type="ARBA" id="ARBA00023125"/>
    </source>
</evidence>
<dbReference type="GO" id="GO:0043565">
    <property type="term" value="F:sequence-specific DNA binding"/>
    <property type="evidence" value="ECO:0007669"/>
    <property type="project" value="InterPro"/>
</dbReference>
<feature type="region of interest" description="Disordered" evidence="4">
    <location>
        <begin position="439"/>
        <end position="470"/>
    </location>
</feature>
<dbReference type="PANTHER" id="PTHR46855:SF10">
    <property type="entry name" value="GATA-TYPE DOMAIN-CONTAINING PROTEIN"/>
    <property type="match status" value="1"/>
</dbReference>
<feature type="non-terminal residue" evidence="6">
    <location>
        <position position="1"/>
    </location>
</feature>
<dbReference type="InterPro" id="IPR013088">
    <property type="entry name" value="Znf_NHR/GATA"/>
</dbReference>
<feature type="non-terminal residue" evidence="6">
    <location>
        <position position="470"/>
    </location>
</feature>
<keyword evidence="3" id="KW-0804">Transcription</keyword>
<dbReference type="Proteomes" id="UP000824120">
    <property type="component" value="Chromosome 2"/>
</dbReference>
<feature type="domain" description="GATA-type" evidence="5">
    <location>
        <begin position="1"/>
        <end position="39"/>
    </location>
</feature>
<protein>
    <recommendedName>
        <fullName evidence="5">GATA-type domain-containing protein</fullName>
    </recommendedName>
</protein>
<proteinExistence type="predicted"/>
<dbReference type="EMBL" id="JACXVP010000002">
    <property type="protein sequence ID" value="KAG5625535.1"/>
    <property type="molecule type" value="Genomic_DNA"/>
</dbReference>
<dbReference type="SUPFAM" id="SSF57716">
    <property type="entry name" value="Glucocorticoid receptor-like (DNA-binding domain)"/>
    <property type="match status" value="2"/>
</dbReference>
<evidence type="ECO:0000256" key="4">
    <source>
        <dbReference type="SAM" id="MobiDB-lite"/>
    </source>
</evidence>
<sequence length="470" mass="53146">TPHWRPGPPEKPVLCNACGTRWRVRGTLHNYIPRHANRETQSMQMEETNEKDPIWNPNSVPKRKRSELTQRILAPVERLQRQLYNILQEPEFENIPDGGEDATLIYARNKYIPPNEIGLGGMLLVSPTTTTERSTSLSPMAEDNACCSMNVPSVKRLTILHGSSTYQANLFQSFYHQTQSSTFLYETRHWRPGPAEKPVLCNACGSRWRIRGTLQNYIPRHARETQSNQLPAEMNPRLLARDNQRLQVGVEVSGQEGSSACLEEEMNSIPSLVSAGSSSVNCMQMEETNDKDPFWNPNSVPKRKRSELRQRILSPVERLQRQLYNNLQELEFENIPDGDEDVTLIYARNKYIPPNEIGLGAMLLVSPTTTTERSTSQFSVAEENASSTMNVPVENPYLVNNNILDHVAVQNETTGNERGKAIAHENRLAPHHMDTISRVSGQKLHSQRDGAKLGSPVKRPRGRPRLSTTQ</sequence>
<dbReference type="GO" id="GO:0008270">
    <property type="term" value="F:zinc ion binding"/>
    <property type="evidence" value="ECO:0007669"/>
    <property type="project" value="InterPro"/>
</dbReference>
<dbReference type="AlphaFoldDB" id="A0A9J6ANA7"/>
<organism evidence="6 7">
    <name type="scientific">Solanum commersonii</name>
    <name type="common">Commerson's wild potato</name>
    <name type="synonym">Commerson's nightshade</name>
    <dbReference type="NCBI Taxonomy" id="4109"/>
    <lineage>
        <taxon>Eukaryota</taxon>
        <taxon>Viridiplantae</taxon>
        <taxon>Streptophyta</taxon>
        <taxon>Embryophyta</taxon>
        <taxon>Tracheophyta</taxon>
        <taxon>Spermatophyta</taxon>
        <taxon>Magnoliopsida</taxon>
        <taxon>eudicotyledons</taxon>
        <taxon>Gunneridae</taxon>
        <taxon>Pentapetalae</taxon>
        <taxon>asterids</taxon>
        <taxon>lamiids</taxon>
        <taxon>Solanales</taxon>
        <taxon>Solanaceae</taxon>
        <taxon>Solanoideae</taxon>
        <taxon>Solaneae</taxon>
        <taxon>Solanum</taxon>
    </lineage>
</organism>